<dbReference type="Pfam" id="PF00856">
    <property type="entry name" value="SET"/>
    <property type="match status" value="1"/>
</dbReference>
<dbReference type="AlphaFoldDB" id="A0A9P4GL54"/>
<dbReference type="PANTHER" id="PTHR47332">
    <property type="entry name" value="SET DOMAIN-CONTAINING PROTEIN 5"/>
    <property type="match status" value="1"/>
</dbReference>
<evidence type="ECO:0000313" key="3">
    <source>
        <dbReference type="EMBL" id="KAF1847667.1"/>
    </source>
</evidence>
<dbReference type="EMBL" id="ML976615">
    <property type="protein sequence ID" value="KAF1847667.1"/>
    <property type="molecule type" value="Genomic_DNA"/>
</dbReference>
<dbReference type="PANTHER" id="PTHR47332:SF2">
    <property type="entry name" value="SET-6"/>
    <property type="match status" value="1"/>
</dbReference>
<feature type="domain" description="SET" evidence="2">
    <location>
        <begin position="1"/>
        <end position="203"/>
    </location>
</feature>
<dbReference type="CDD" id="cd20071">
    <property type="entry name" value="SET_SMYD"/>
    <property type="match status" value="1"/>
</dbReference>
<dbReference type="Gene3D" id="2.170.270.10">
    <property type="entry name" value="SET domain"/>
    <property type="match status" value="1"/>
</dbReference>
<protein>
    <submittedName>
        <fullName evidence="3">SET domain-containing protein</fullName>
    </submittedName>
</protein>
<dbReference type="PROSITE" id="PS50280">
    <property type="entry name" value="SET"/>
    <property type="match status" value="1"/>
</dbReference>
<gene>
    <name evidence="3" type="ORF">K460DRAFT_332900</name>
</gene>
<organism evidence="3 4">
    <name type="scientific">Cucurbitaria berberidis CBS 394.84</name>
    <dbReference type="NCBI Taxonomy" id="1168544"/>
    <lineage>
        <taxon>Eukaryota</taxon>
        <taxon>Fungi</taxon>
        <taxon>Dikarya</taxon>
        <taxon>Ascomycota</taxon>
        <taxon>Pezizomycotina</taxon>
        <taxon>Dothideomycetes</taxon>
        <taxon>Pleosporomycetidae</taxon>
        <taxon>Pleosporales</taxon>
        <taxon>Pleosporineae</taxon>
        <taxon>Cucurbitariaceae</taxon>
        <taxon>Cucurbitaria</taxon>
    </lineage>
</organism>
<proteinExistence type="predicted"/>
<dbReference type="InterPro" id="IPR046341">
    <property type="entry name" value="SET_dom_sf"/>
</dbReference>
<evidence type="ECO:0000256" key="1">
    <source>
        <dbReference type="SAM" id="Coils"/>
    </source>
</evidence>
<comment type="caution">
    <text evidence="3">The sequence shown here is derived from an EMBL/GenBank/DDBJ whole genome shotgun (WGS) entry which is preliminary data.</text>
</comment>
<dbReference type="OrthoDB" id="265717at2759"/>
<dbReference type="InterPro" id="IPR053185">
    <property type="entry name" value="SET_domain_protein"/>
</dbReference>
<keyword evidence="1" id="KW-0175">Coiled coil</keyword>
<dbReference type="SMART" id="SM00317">
    <property type="entry name" value="SET"/>
    <property type="match status" value="1"/>
</dbReference>
<dbReference type="GeneID" id="63848111"/>
<evidence type="ECO:0000259" key="2">
    <source>
        <dbReference type="PROSITE" id="PS50280"/>
    </source>
</evidence>
<sequence length="402" mass="45476">MKNEASDSSTVDKRKHAVFATEDIKQGTRIICEPPLITLPYPGADIRQLMHAYAKLPKYEQERIWDLDPSDLSASPLLETLAQLTEPILKRTVQIICKPKEDWTKEEAKDFEQSGTVLEQVLPTLRLAARWHASSRSMIDIPENERDKLPEGTPITGLFVETAGLRHSCVPNCYAHYNPVTDRMTVHTTRAIACGEELTLSSIAGIYYQTASVRASELKEKYGITCKCEACDSSHANFKKHEDARLRTNGRATLLGHFLTMLEIVDSDKVLKDLCLSSHIRPERQPSKEELENNAQTVLDLIKDLKVTGCEGPELIRWYNALIDRLQPRIAEALSGEKKLGLWKVILGRANGCELIAKRCFGEDSEEFKELQKRKERIAEVLMNAEEHAKTLKESKKKIIRS</sequence>
<dbReference type="InterPro" id="IPR001214">
    <property type="entry name" value="SET_dom"/>
</dbReference>
<dbReference type="RefSeq" id="XP_040790230.1">
    <property type="nucleotide sequence ID" value="XM_040930859.1"/>
</dbReference>
<dbReference type="Proteomes" id="UP000800039">
    <property type="component" value="Unassembled WGS sequence"/>
</dbReference>
<keyword evidence="4" id="KW-1185">Reference proteome</keyword>
<name>A0A9P4GL54_9PLEO</name>
<accession>A0A9P4GL54</accession>
<evidence type="ECO:0000313" key="4">
    <source>
        <dbReference type="Proteomes" id="UP000800039"/>
    </source>
</evidence>
<reference evidence="3" key="1">
    <citation type="submission" date="2020-01" db="EMBL/GenBank/DDBJ databases">
        <authorList>
            <consortium name="DOE Joint Genome Institute"/>
            <person name="Haridas S."/>
            <person name="Albert R."/>
            <person name="Binder M."/>
            <person name="Bloem J."/>
            <person name="Labutti K."/>
            <person name="Salamov A."/>
            <person name="Andreopoulos B."/>
            <person name="Baker S.E."/>
            <person name="Barry K."/>
            <person name="Bills G."/>
            <person name="Bluhm B.H."/>
            <person name="Cannon C."/>
            <person name="Castanera R."/>
            <person name="Culley D.E."/>
            <person name="Daum C."/>
            <person name="Ezra D."/>
            <person name="Gonzalez J.B."/>
            <person name="Henrissat B."/>
            <person name="Kuo A."/>
            <person name="Liang C."/>
            <person name="Lipzen A."/>
            <person name="Lutzoni F."/>
            <person name="Magnuson J."/>
            <person name="Mondo S."/>
            <person name="Nolan M."/>
            <person name="Ohm R."/>
            <person name="Pangilinan J."/>
            <person name="Park H.-J."/>
            <person name="Ramirez L."/>
            <person name="Alfaro M."/>
            <person name="Sun H."/>
            <person name="Tritt A."/>
            <person name="Yoshinaga Y."/>
            <person name="Zwiers L.-H."/>
            <person name="Turgeon B.G."/>
            <person name="Goodwin S.B."/>
            <person name="Spatafora J.W."/>
            <person name="Crous P.W."/>
            <person name="Grigoriev I.V."/>
        </authorList>
    </citation>
    <scope>NUCLEOTIDE SEQUENCE</scope>
    <source>
        <strain evidence="3">CBS 394.84</strain>
    </source>
</reference>
<dbReference type="SUPFAM" id="SSF82199">
    <property type="entry name" value="SET domain"/>
    <property type="match status" value="1"/>
</dbReference>
<feature type="coiled-coil region" evidence="1">
    <location>
        <begin position="368"/>
        <end position="395"/>
    </location>
</feature>